<evidence type="ECO:0000256" key="1">
    <source>
        <dbReference type="SAM" id="Phobius"/>
    </source>
</evidence>
<name>V5BCQ6_TRYCR</name>
<keyword evidence="1" id="KW-0472">Membrane</keyword>
<feature type="transmembrane region" description="Helical" evidence="1">
    <location>
        <begin position="184"/>
        <end position="204"/>
    </location>
</feature>
<gene>
    <name evidence="2" type="ORF">TCDM_00038</name>
</gene>
<sequence length="232" mass="26472">MRLRSSVPTWRLVLFWSIPIFLRIAIPWLHISIITTIACFLSYAALWCFPHNRFTPGNPQYRWLCFLVVMMLHFSAHFEGLVLVLRNYFIVSPVVLADSERYKTLPEHILAFTVVQGGLGVVYGTLHFSLRHFATMDAEAAVKKRNGENLIGNKLKLKEGADQKISLSYSLGDISRFYPRFNRGLIICSRIVLFFALWASLVSVRRPLEGTIALCGLCLTVVSLALRLARLW</sequence>
<comment type="caution">
    <text evidence="2">The sequence shown here is derived from an EMBL/GenBank/DDBJ whole genome shotgun (WGS) entry which is preliminary data.</text>
</comment>
<feature type="transmembrane region" description="Helical" evidence="1">
    <location>
        <begin position="61"/>
        <end position="89"/>
    </location>
</feature>
<evidence type="ECO:0000313" key="2">
    <source>
        <dbReference type="EMBL" id="ESS71035.1"/>
    </source>
</evidence>
<dbReference type="VEuPathDB" id="TriTrypDB:TCDM_00038"/>
<organism evidence="2 3">
    <name type="scientific">Trypanosoma cruzi Dm28c</name>
    <dbReference type="NCBI Taxonomy" id="1416333"/>
    <lineage>
        <taxon>Eukaryota</taxon>
        <taxon>Discoba</taxon>
        <taxon>Euglenozoa</taxon>
        <taxon>Kinetoplastea</taxon>
        <taxon>Metakinetoplastina</taxon>
        <taxon>Trypanosomatida</taxon>
        <taxon>Trypanosomatidae</taxon>
        <taxon>Trypanosoma</taxon>
        <taxon>Schizotrypanum</taxon>
    </lineage>
</organism>
<keyword evidence="1" id="KW-1133">Transmembrane helix</keyword>
<reference evidence="2 3" key="1">
    <citation type="journal article" date="2014" name="Genome Announc.">
        <title>Trypanosoma cruzi Clone Dm28c Draft Genome Sequence.</title>
        <authorList>
            <person name="Grisard E.C."/>
            <person name="Teixeira S.M."/>
            <person name="de Almeida L.G."/>
            <person name="Stoco P.H."/>
            <person name="Gerber A.L."/>
            <person name="Talavera-Lopez C."/>
            <person name="Lima O.C."/>
            <person name="Andersson B."/>
            <person name="de Vasconcelos A.T."/>
        </authorList>
    </citation>
    <scope>NUCLEOTIDE SEQUENCE [LARGE SCALE GENOMIC DNA]</scope>
    <source>
        <strain evidence="2 3">Dm28c</strain>
    </source>
</reference>
<keyword evidence="1" id="KW-0812">Transmembrane</keyword>
<dbReference type="AlphaFoldDB" id="V5BCQ6"/>
<feature type="transmembrane region" description="Helical" evidence="1">
    <location>
        <begin position="20"/>
        <end position="49"/>
    </location>
</feature>
<evidence type="ECO:0000313" key="3">
    <source>
        <dbReference type="Proteomes" id="UP000017861"/>
    </source>
</evidence>
<dbReference type="Proteomes" id="UP000017861">
    <property type="component" value="Unassembled WGS sequence"/>
</dbReference>
<protein>
    <submittedName>
        <fullName evidence="2">Uncharacterized protein</fullName>
    </submittedName>
</protein>
<feature type="transmembrane region" description="Helical" evidence="1">
    <location>
        <begin position="210"/>
        <end position="229"/>
    </location>
</feature>
<proteinExistence type="predicted"/>
<dbReference type="EMBL" id="AYLP01000001">
    <property type="protein sequence ID" value="ESS71035.1"/>
    <property type="molecule type" value="Genomic_DNA"/>
</dbReference>
<accession>V5BCQ6</accession>
<feature type="transmembrane region" description="Helical" evidence="1">
    <location>
        <begin position="109"/>
        <end position="126"/>
    </location>
</feature>